<feature type="non-terminal residue" evidence="1">
    <location>
        <position position="1"/>
    </location>
</feature>
<reference evidence="1" key="1">
    <citation type="submission" date="2016-05" db="EMBL/GenBank/DDBJ databases">
        <authorList>
            <person name="Lavstsen T."/>
            <person name="Jespersen J.S."/>
        </authorList>
    </citation>
    <scope>NUCLEOTIDE SEQUENCE</scope>
    <source>
        <tissue evidence="1">Brain</tissue>
    </source>
</reference>
<name>A0A1A7X3S6_9TELE</name>
<proteinExistence type="predicted"/>
<sequence length="78" mass="8668">WTRFWVVSAQPAELTHTVHPQNILQVQIVETSGLARTNLIFSPPVAQSATLQQEELQPGVWRVSLLQQAHHSEDGDSG</sequence>
<dbReference type="EMBL" id="HADW01011170">
    <property type="protein sequence ID" value="SBP12570.1"/>
    <property type="molecule type" value="Transcribed_RNA"/>
</dbReference>
<feature type="non-terminal residue" evidence="1">
    <location>
        <position position="78"/>
    </location>
</feature>
<protein>
    <submittedName>
        <fullName evidence="1">Fanconi anemia, complementation group L</fullName>
    </submittedName>
</protein>
<dbReference type="AlphaFoldDB" id="A0A1A7X3S6"/>
<gene>
    <name evidence="1" type="primary">FANCL</name>
</gene>
<organism evidence="1">
    <name type="scientific">Iconisemion striatum</name>
    <dbReference type="NCBI Taxonomy" id="60296"/>
    <lineage>
        <taxon>Eukaryota</taxon>
        <taxon>Metazoa</taxon>
        <taxon>Chordata</taxon>
        <taxon>Craniata</taxon>
        <taxon>Vertebrata</taxon>
        <taxon>Euteleostomi</taxon>
        <taxon>Actinopterygii</taxon>
        <taxon>Neopterygii</taxon>
        <taxon>Teleostei</taxon>
        <taxon>Neoteleostei</taxon>
        <taxon>Acanthomorphata</taxon>
        <taxon>Ovalentaria</taxon>
        <taxon>Atherinomorphae</taxon>
        <taxon>Cyprinodontiformes</taxon>
        <taxon>Nothobranchiidae</taxon>
        <taxon>Iconisemion</taxon>
    </lineage>
</organism>
<evidence type="ECO:0000313" key="1">
    <source>
        <dbReference type="EMBL" id="SBP12570.1"/>
    </source>
</evidence>
<accession>A0A1A7X3S6</accession>
<reference evidence="1" key="2">
    <citation type="submission" date="2016-06" db="EMBL/GenBank/DDBJ databases">
        <title>The genome of a short-lived fish provides insights into sex chromosome evolution and the genetic control of aging.</title>
        <authorList>
            <person name="Reichwald K."/>
            <person name="Felder M."/>
            <person name="Petzold A."/>
            <person name="Koch P."/>
            <person name="Groth M."/>
            <person name="Platzer M."/>
        </authorList>
    </citation>
    <scope>NUCLEOTIDE SEQUENCE</scope>
    <source>
        <tissue evidence="1">Brain</tissue>
    </source>
</reference>